<dbReference type="OrthoDB" id="433263at2759"/>
<dbReference type="Proteomes" id="UP000654075">
    <property type="component" value="Unassembled WGS sequence"/>
</dbReference>
<evidence type="ECO:0000256" key="4">
    <source>
        <dbReference type="ARBA" id="ARBA00023004"/>
    </source>
</evidence>
<keyword evidence="9" id="KW-1185">Reference proteome</keyword>
<dbReference type="EMBL" id="CAJNNW010027838">
    <property type="protein sequence ID" value="CAE8693349.1"/>
    <property type="molecule type" value="Genomic_DNA"/>
</dbReference>
<evidence type="ECO:0000256" key="1">
    <source>
        <dbReference type="ARBA" id="ARBA00022448"/>
    </source>
</evidence>
<proteinExistence type="predicted"/>
<dbReference type="InterPro" id="IPR001486">
    <property type="entry name" value="Hemoglobin_trunc"/>
</dbReference>
<dbReference type="AlphaFoldDB" id="A0A813K5Y7"/>
<name>A0A813K5Y7_POLGL</name>
<keyword evidence="3" id="KW-0479">Metal-binding</keyword>
<comment type="caution">
    <text evidence="7">The sequence shown here is derived from an EMBL/GenBank/DDBJ whole genome shotgun (WGS) entry which is preliminary data.</text>
</comment>
<dbReference type="Proteomes" id="UP000626109">
    <property type="component" value="Unassembled WGS sequence"/>
</dbReference>
<dbReference type="InterPro" id="IPR012292">
    <property type="entry name" value="Globin/Proto"/>
</dbReference>
<evidence type="ECO:0000313" key="9">
    <source>
        <dbReference type="Proteomes" id="UP000654075"/>
    </source>
</evidence>
<accession>A0A813K5Y7</accession>
<dbReference type="EMBL" id="CAJNNV010033133">
    <property type="protein sequence ID" value="CAE8642217.1"/>
    <property type="molecule type" value="Genomic_DNA"/>
</dbReference>
<evidence type="ECO:0000313" key="7">
    <source>
        <dbReference type="EMBL" id="CAE8693349.1"/>
    </source>
</evidence>
<dbReference type="GO" id="GO:0020037">
    <property type="term" value="F:heme binding"/>
    <property type="evidence" value="ECO:0007669"/>
    <property type="project" value="InterPro"/>
</dbReference>
<evidence type="ECO:0000313" key="8">
    <source>
        <dbReference type="Proteomes" id="UP000626109"/>
    </source>
</evidence>
<reference evidence="7" key="1">
    <citation type="submission" date="2021-02" db="EMBL/GenBank/DDBJ databases">
        <authorList>
            <person name="Dougan E. K."/>
            <person name="Rhodes N."/>
            <person name="Thang M."/>
            <person name="Chan C."/>
        </authorList>
    </citation>
    <scope>NUCLEOTIDE SEQUENCE</scope>
</reference>
<dbReference type="InterPro" id="IPR009050">
    <property type="entry name" value="Globin-like_sf"/>
</dbReference>
<feature type="compositionally biased region" description="Basic and acidic residues" evidence="5">
    <location>
        <begin position="184"/>
        <end position="196"/>
    </location>
</feature>
<dbReference type="GO" id="GO:0019825">
    <property type="term" value="F:oxygen binding"/>
    <property type="evidence" value="ECO:0007669"/>
    <property type="project" value="InterPro"/>
</dbReference>
<keyword evidence="4" id="KW-0408">Iron</keyword>
<dbReference type="Gene3D" id="1.10.490.10">
    <property type="entry name" value="Globins"/>
    <property type="match status" value="1"/>
</dbReference>
<dbReference type="GO" id="GO:0046872">
    <property type="term" value="F:metal ion binding"/>
    <property type="evidence" value="ECO:0007669"/>
    <property type="project" value="UniProtKB-KW"/>
</dbReference>
<gene>
    <name evidence="6" type="ORF">PGLA1383_LOCUS56742</name>
    <name evidence="7" type="ORF">PGLA2088_LOCUS28353</name>
</gene>
<evidence type="ECO:0000256" key="3">
    <source>
        <dbReference type="ARBA" id="ARBA00022723"/>
    </source>
</evidence>
<protein>
    <submittedName>
        <fullName evidence="7">Uncharacterized protein</fullName>
    </submittedName>
</protein>
<keyword evidence="2" id="KW-0349">Heme</keyword>
<evidence type="ECO:0000256" key="2">
    <source>
        <dbReference type="ARBA" id="ARBA00022617"/>
    </source>
</evidence>
<evidence type="ECO:0000313" key="6">
    <source>
        <dbReference type="EMBL" id="CAE8642217.1"/>
    </source>
</evidence>
<feature type="region of interest" description="Disordered" evidence="5">
    <location>
        <begin position="184"/>
        <end position="219"/>
    </location>
</feature>
<sequence length="297" mass="33363">MTAEEQNIYDRLGGLVRLQHLVDGFYDLMAKDKDMGKFFHMRNLANLKKRTVDFLGGMWGGDAYRGPDLFLAHTGLGITLKIFDLMMKCLVIHLKVMKCDKDLTKIILKDIEEMREPICDPSGKLAKARNAKNLEDGDPFDDEANRQACAELQRKEAERKAKMAAFKKAKAEKEKLEKEKAELVKQRREAKPKEAKAATPKLKTMGGAGGLPDSNTSTMESLTMLPSFEEEPQSEPTPNSPLSSPCFRLQHVELQPEPMPSTPMAIQLVELQRFELQFEPMASLLVKPRGTSIVVSL</sequence>
<organism evidence="7 8">
    <name type="scientific">Polarella glacialis</name>
    <name type="common">Dinoflagellate</name>
    <dbReference type="NCBI Taxonomy" id="89957"/>
    <lineage>
        <taxon>Eukaryota</taxon>
        <taxon>Sar</taxon>
        <taxon>Alveolata</taxon>
        <taxon>Dinophyceae</taxon>
        <taxon>Suessiales</taxon>
        <taxon>Suessiaceae</taxon>
        <taxon>Polarella</taxon>
    </lineage>
</organism>
<dbReference type="SUPFAM" id="SSF46458">
    <property type="entry name" value="Globin-like"/>
    <property type="match status" value="1"/>
</dbReference>
<dbReference type="Pfam" id="PF01152">
    <property type="entry name" value="Bac_globin"/>
    <property type="match status" value="1"/>
</dbReference>
<keyword evidence="1" id="KW-0813">Transport</keyword>
<dbReference type="CDD" id="cd00454">
    <property type="entry name" value="TrHb1_N"/>
    <property type="match status" value="1"/>
</dbReference>
<evidence type="ECO:0000256" key="5">
    <source>
        <dbReference type="SAM" id="MobiDB-lite"/>
    </source>
</evidence>